<dbReference type="GO" id="GO:0016758">
    <property type="term" value="F:hexosyltransferase activity"/>
    <property type="evidence" value="ECO:0007669"/>
    <property type="project" value="UniProtKB-ARBA"/>
</dbReference>
<keyword evidence="3" id="KW-1185">Reference proteome</keyword>
<name>B4D2F5_9BACT</name>
<dbReference type="Gene3D" id="3.90.550.10">
    <property type="entry name" value="Spore Coat Polysaccharide Biosynthesis Protein SpsA, Chain A"/>
    <property type="match status" value="1"/>
</dbReference>
<evidence type="ECO:0000259" key="1">
    <source>
        <dbReference type="Pfam" id="PF00535"/>
    </source>
</evidence>
<dbReference type="SUPFAM" id="SSF53448">
    <property type="entry name" value="Nucleotide-diphospho-sugar transferases"/>
    <property type="match status" value="1"/>
</dbReference>
<dbReference type="InterPro" id="IPR001173">
    <property type="entry name" value="Glyco_trans_2-like"/>
</dbReference>
<accession>B4D2F5</accession>
<reference evidence="2 3" key="1">
    <citation type="journal article" date="2011" name="J. Bacteriol.">
        <title>Genome sequence of Chthoniobacter flavus Ellin428, an aerobic heterotrophic soil bacterium.</title>
        <authorList>
            <person name="Kant R."/>
            <person name="van Passel M.W."/>
            <person name="Palva A."/>
            <person name="Lucas S."/>
            <person name="Lapidus A."/>
            <person name="Glavina Del Rio T."/>
            <person name="Dalin E."/>
            <person name="Tice H."/>
            <person name="Bruce D."/>
            <person name="Goodwin L."/>
            <person name="Pitluck S."/>
            <person name="Larimer F.W."/>
            <person name="Land M.L."/>
            <person name="Hauser L."/>
            <person name="Sangwan P."/>
            <person name="de Vos W.M."/>
            <person name="Janssen P.H."/>
            <person name="Smidt H."/>
        </authorList>
    </citation>
    <scope>NUCLEOTIDE SEQUENCE [LARGE SCALE GENOMIC DNA]</scope>
    <source>
        <strain evidence="2 3">Ellin428</strain>
    </source>
</reference>
<organism evidence="2 3">
    <name type="scientific">Chthoniobacter flavus Ellin428</name>
    <dbReference type="NCBI Taxonomy" id="497964"/>
    <lineage>
        <taxon>Bacteria</taxon>
        <taxon>Pseudomonadati</taxon>
        <taxon>Verrucomicrobiota</taxon>
        <taxon>Spartobacteria</taxon>
        <taxon>Chthoniobacterales</taxon>
        <taxon>Chthoniobacteraceae</taxon>
        <taxon>Chthoniobacter</taxon>
    </lineage>
</organism>
<dbReference type="RefSeq" id="WP_006980405.1">
    <property type="nucleotide sequence ID" value="NZ_ABVL01000008.1"/>
</dbReference>
<dbReference type="EMBL" id="ABVL01000008">
    <property type="protein sequence ID" value="EDY19395.1"/>
    <property type="molecule type" value="Genomic_DNA"/>
</dbReference>
<dbReference type="Pfam" id="PF00535">
    <property type="entry name" value="Glycos_transf_2"/>
    <property type="match status" value="1"/>
</dbReference>
<feature type="domain" description="Glycosyltransferase 2-like" evidence="1">
    <location>
        <begin position="9"/>
        <end position="133"/>
    </location>
</feature>
<keyword evidence="2" id="KW-0808">Transferase</keyword>
<sequence length="298" mass="33941">MSGILPKITVVTPSYNQAAFLETTIQSVLGQFYPNLEYIIMDGGSNDGSVDVIRRYEKHLTYWVSQKDGGQAEAINAGFARATGDILCWLNSDDFYLPGTLRRIGELLAPEVQKPALVYGGTLFFRENSNHTKVARPHPFDAEFLGLQDYILQASTFWTKALWQTCGPLDAALSFAFDWEWFLRAARVIEFTRSENILSAYRLHAGHKSGSGGERRRREILEVARRHSTPAQVRAYDFTHAHWEQVQRCLRLTKALQRARVPFASWWARSMTSPLLSLPRGVDYATLEICRYMLTDIQ</sequence>
<protein>
    <submittedName>
        <fullName evidence="2">Glycosyl transferase family 2</fullName>
    </submittedName>
</protein>
<evidence type="ECO:0000313" key="2">
    <source>
        <dbReference type="EMBL" id="EDY19395.1"/>
    </source>
</evidence>
<dbReference type="PANTHER" id="PTHR22916:SF65">
    <property type="entry name" value="SLR1065 PROTEIN"/>
    <property type="match status" value="1"/>
</dbReference>
<dbReference type="Proteomes" id="UP000005824">
    <property type="component" value="Unassembled WGS sequence"/>
</dbReference>
<gene>
    <name evidence="2" type="ORF">CfE428DRAFT_3080</name>
</gene>
<proteinExistence type="predicted"/>
<dbReference type="AlphaFoldDB" id="B4D2F5"/>
<evidence type="ECO:0000313" key="3">
    <source>
        <dbReference type="Proteomes" id="UP000005824"/>
    </source>
</evidence>
<dbReference type="STRING" id="497964.CfE428DRAFT_3080"/>
<dbReference type="CDD" id="cd06433">
    <property type="entry name" value="GT_2_WfgS_like"/>
    <property type="match status" value="1"/>
</dbReference>
<dbReference type="InterPro" id="IPR029044">
    <property type="entry name" value="Nucleotide-diphossugar_trans"/>
</dbReference>
<dbReference type="eggNOG" id="COG1216">
    <property type="taxonomic scope" value="Bacteria"/>
</dbReference>
<dbReference type="PANTHER" id="PTHR22916">
    <property type="entry name" value="GLYCOSYLTRANSFERASE"/>
    <property type="match status" value="1"/>
</dbReference>
<dbReference type="InParanoid" id="B4D2F5"/>
<comment type="caution">
    <text evidence="2">The sequence shown here is derived from an EMBL/GenBank/DDBJ whole genome shotgun (WGS) entry which is preliminary data.</text>
</comment>